<evidence type="ECO:0000256" key="8">
    <source>
        <dbReference type="ARBA" id="ARBA00022777"/>
    </source>
</evidence>
<dbReference type="GO" id="GO:0004674">
    <property type="term" value="F:protein serine/threonine kinase activity"/>
    <property type="evidence" value="ECO:0007669"/>
    <property type="project" value="UniProtKB-KW"/>
</dbReference>
<keyword evidence="10" id="KW-0157">Chromophore</keyword>
<evidence type="ECO:0000256" key="1">
    <source>
        <dbReference type="ARBA" id="ARBA00010507"/>
    </source>
</evidence>
<dbReference type="EC" id="2.7.11.1" evidence="2"/>
<protein>
    <recommendedName>
        <fullName evidence="2">non-specific serine/threonine protein kinase</fullName>
        <ecNumber evidence="2">2.7.11.1</ecNumber>
    </recommendedName>
</protein>
<evidence type="ECO:0000256" key="9">
    <source>
        <dbReference type="ARBA" id="ARBA00022840"/>
    </source>
</evidence>
<dbReference type="InterPro" id="IPR000014">
    <property type="entry name" value="PAS"/>
</dbReference>
<dbReference type="Gene3D" id="3.30.200.20">
    <property type="entry name" value="Phosphorylase Kinase, domain 1"/>
    <property type="match status" value="1"/>
</dbReference>
<evidence type="ECO:0000256" key="5">
    <source>
        <dbReference type="ARBA" id="ARBA00022606"/>
    </source>
</evidence>
<name>A0AAP0DBU5_9ASTR</name>
<dbReference type="AlphaFoldDB" id="A0AAP0DBU5"/>
<dbReference type="PANTHER" id="PTHR44329">
    <property type="entry name" value="SERINE/THREONINE-PROTEIN KINASE TNNI3K-RELATED"/>
    <property type="match status" value="1"/>
</dbReference>
<comment type="similarity">
    <text evidence="1">Belongs to the protein kinase superfamily. TKL Ser/Thr protein kinase family. RAF subfamily.</text>
</comment>
<accession>A0AAP0DBU5</accession>
<dbReference type="Proteomes" id="UP001408789">
    <property type="component" value="Unassembled WGS sequence"/>
</dbReference>
<dbReference type="SMART" id="SM00091">
    <property type="entry name" value="PAS"/>
    <property type="match status" value="1"/>
</dbReference>
<dbReference type="EMBL" id="JBCNJP010000014">
    <property type="protein sequence ID" value="KAK9068349.1"/>
    <property type="molecule type" value="Genomic_DNA"/>
</dbReference>
<keyword evidence="7" id="KW-0547">Nucleotide-binding</keyword>
<dbReference type="GO" id="GO:0005524">
    <property type="term" value="F:ATP binding"/>
    <property type="evidence" value="ECO:0007669"/>
    <property type="project" value="UniProtKB-KW"/>
</dbReference>
<evidence type="ECO:0000259" key="15">
    <source>
        <dbReference type="PROSITE" id="PS50112"/>
    </source>
</evidence>
<feature type="domain" description="PAS" evidence="15">
    <location>
        <begin position="442"/>
        <end position="485"/>
    </location>
</feature>
<dbReference type="PROSITE" id="PS50011">
    <property type="entry name" value="PROTEIN_KINASE_DOM"/>
    <property type="match status" value="2"/>
</dbReference>
<dbReference type="PROSITE" id="PS50112">
    <property type="entry name" value="PAS"/>
    <property type="match status" value="2"/>
</dbReference>
<dbReference type="SUPFAM" id="SSF55785">
    <property type="entry name" value="PYP-like sensor domain (PAS domain)"/>
    <property type="match status" value="2"/>
</dbReference>
<keyword evidence="9" id="KW-0067">ATP-binding</keyword>
<evidence type="ECO:0000256" key="11">
    <source>
        <dbReference type="ARBA" id="ARBA00023170"/>
    </source>
</evidence>
<dbReference type="InterPro" id="IPR000719">
    <property type="entry name" value="Prot_kinase_dom"/>
</dbReference>
<evidence type="ECO:0000256" key="4">
    <source>
        <dbReference type="ARBA" id="ARBA00022543"/>
    </source>
</evidence>
<evidence type="ECO:0000259" key="14">
    <source>
        <dbReference type="PROSITE" id="PS50011"/>
    </source>
</evidence>
<organism evidence="16 17">
    <name type="scientific">Deinandra increscens subsp. villosa</name>
    <dbReference type="NCBI Taxonomy" id="3103831"/>
    <lineage>
        <taxon>Eukaryota</taxon>
        <taxon>Viridiplantae</taxon>
        <taxon>Streptophyta</taxon>
        <taxon>Embryophyta</taxon>
        <taxon>Tracheophyta</taxon>
        <taxon>Spermatophyta</taxon>
        <taxon>Magnoliopsida</taxon>
        <taxon>eudicotyledons</taxon>
        <taxon>Gunneridae</taxon>
        <taxon>Pentapetalae</taxon>
        <taxon>asterids</taxon>
        <taxon>campanulids</taxon>
        <taxon>Asterales</taxon>
        <taxon>Asteraceae</taxon>
        <taxon>Asteroideae</taxon>
        <taxon>Heliantheae alliance</taxon>
        <taxon>Madieae</taxon>
        <taxon>Madiinae</taxon>
        <taxon>Deinandra</taxon>
    </lineage>
</organism>
<dbReference type="Gene3D" id="1.10.510.10">
    <property type="entry name" value="Transferase(Phosphotransferase) domain 1"/>
    <property type="match status" value="2"/>
</dbReference>
<dbReference type="PANTHER" id="PTHR44329:SF47">
    <property type="entry name" value="SERINE_THREONINE-PROTEIN KINASE ROCO5-RELATED"/>
    <property type="match status" value="1"/>
</dbReference>
<dbReference type="Pfam" id="PF07714">
    <property type="entry name" value="PK_Tyr_Ser-Thr"/>
    <property type="match status" value="3"/>
</dbReference>
<dbReference type="FunFam" id="3.30.200.20:FF:000060">
    <property type="entry name" value="Serine/threonine-protein kinase isoform 1"/>
    <property type="match status" value="1"/>
</dbReference>
<dbReference type="InterPro" id="IPR051681">
    <property type="entry name" value="Ser/Thr_Kinases-Pseudokinases"/>
</dbReference>
<comment type="catalytic activity">
    <reaction evidence="13">
        <text>L-seryl-[protein] + ATP = O-phospho-L-seryl-[protein] + ADP + H(+)</text>
        <dbReference type="Rhea" id="RHEA:17989"/>
        <dbReference type="Rhea" id="RHEA-COMP:9863"/>
        <dbReference type="Rhea" id="RHEA-COMP:11604"/>
        <dbReference type="ChEBI" id="CHEBI:15378"/>
        <dbReference type="ChEBI" id="CHEBI:29999"/>
        <dbReference type="ChEBI" id="CHEBI:30616"/>
        <dbReference type="ChEBI" id="CHEBI:83421"/>
        <dbReference type="ChEBI" id="CHEBI:456216"/>
        <dbReference type="EC" id="2.7.11.1"/>
    </reaction>
</comment>
<dbReference type="CDD" id="cd13999">
    <property type="entry name" value="STKc_MAP3K-like"/>
    <property type="match status" value="1"/>
</dbReference>
<dbReference type="Gene3D" id="3.30.450.20">
    <property type="entry name" value="PAS domain"/>
    <property type="match status" value="2"/>
</dbReference>
<dbReference type="NCBIfam" id="TIGR00229">
    <property type="entry name" value="sensory_box"/>
    <property type="match status" value="2"/>
</dbReference>
<dbReference type="GO" id="GO:0009881">
    <property type="term" value="F:photoreceptor activity"/>
    <property type="evidence" value="ECO:0007669"/>
    <property type="project" value="UniProtKB-KW"/>
</dbReference>
<keyword evidence="4" id="KW-0600">Photoreceptor protein</keyword>
<dbReference type="Pfam" id="PF13426">
    <property type="entry name" value="PAS_9"/>
    <property type="match status" value="1"/>
</dbReference>
<evidence type="ECO:0000256" key="12">
    <source>
        <dbReference type="ARBA" id="ARBA00047899"/>
    </source>
</evidence>
<keyword evidence="6" id="KW-0808">Transferase</keyword>
<feature type="domain" description="Protein kinase" evidence="14">
    <location>
        <begin position="127"/>
        <end position="478"/>
    </location>
</feature>
<dbReference type="InterPro" id="IPR011009">
    <property type="entry name" value="Kinase-like_dom_sf"/>
</dbReference>
<evidence type="ECO:0000256" key="3">
    <source>
        <dbReference type="ARBA" id="ARBA00022527"/>
    </source>
</evidence>
<evidence type="ECO:0000256" key="6">
    <source>
        <dbReference type="ARBA" id="ARBA00022679"/>
    </source>
</evidence>
<evidence type="ECO:0000313" key="17">
    <source>
        <dbReference type="Proteomes" id="UP001408789"/>
    </source>
</evidence>
<evidence type="ECO:0000256" key="13">
    <source>
        <dbReference type="ARBA" id="ARBA00048679"/>
    </source>
</evidence>
<dbReference type="InterPro" id="IPR035965">
    <property type="entry name" value="PAS-like_dom_sf"/>
</dbReference>
<keyword evidence="3" id="KW-0723">Serine/threonine-protein kinase</keyword>
<comment type="caution">
    <text evidence="16">The sequence shown here is derived from an EMBL/GenBank/DDBJ whole genome shotgun (WGS) entry which is preliminary data.</text>
</comment>
<gene>
    <name evidence="16" type="ORF">SSX86_012460</name>
</gene>
<sequence length="889" mass="100683">MEKSPSAEELLRKIQVLEARHAFMKQQISARLESTTESQQHYLNILQSMGQALFIYDLNHRIIFWNQGAETIYGYTAGEVIGRTPTEMIVQPADAAFSDMIIERTVSGETWSGEFPTTNKSGERFVVICVNTPFRDEYGNLVGAMSLSTDSRPYLQQQTSIALKMSNLEALKVKMKLKTGQKFNYNQDYSDTVSPRGHLPLSPFGVFSSTDSEEHFSIKLSEENRPAIRKYLSSKPEKWMVKESDKEIVSLDPRIGGLQTRLIGRNNNIEASGLRLSTLHVNNNTSSMDYEILWEDLRTKQRIGQGSCGTVYQGLWFGSDVALKVLTYQEFSDDLIASFRQEVADFGLSRIKHQTYLKTKSGKGTPQWMAPEIIRSEQADEKSDIYSYGVVLWEIITGKVPWDDLNTMQVIAAVGFMNRRLEIPKDVDPLWTSLIESCWCRNRGAETVYGYTAGEVIGKNPTELLTEPKDASLSHFILEKTVHGESWRGHFPIKNRSGEIFVVVGSNTPFRDGNGRLVGGMCVSTDSRPYQETTVGLINSKQPTPIALKISNLALKVRLKMKTIAGAGDVFQSEESVPNGHHVASSPFGIFYSTDTQEEHSSRKLSEKNKPEYLSSKAQEWIVKQDEKETVFFDTGFGAPAKLDCQNSTKNRLDDEILWEDLITKQQIGRGSCGTVYHGLWYGSDVAIKVFAYQDFSDDVLLSFRQEVSLMKKLRHPNILLFMGAVTSSPPHLCIVTEFLPRNAARLDWKRRLQMAIDIVGDFGLSRIKHQTYLKTKSGRGTPQWMAPEVICNEQGESGDEKSDVYSYGVVLWEIVTEKIPWEDLNQMQVIAAVGFMNQRLEIPKDVDPLWASLIQSCWRSEPQSRPTFQEILYKLKDLRKKFAVEPRR</sequence>
<keyword evidence="11" id="KW-0675">Receptor</keyword>
<evidence type="ECO:0000256" key="10">
    <source>
        <dbReference type="ARBA" id="ARBA00022991"/>
    </source>
</evidence>
<proteinExistence type="inferred from homology"/>
<keyword evidence="5" id="KW-0716">Sensory transduction</keyword>
<comment type="catalytic activity">
    <reaction evidence="12">
        <text>L-threonyl-[protein] + ATP = O-phospho-L-threonyl-[protein] + ADP + H(+)</text>
        <dbReference type="Rhea" id="RHEA:46608"/>
        <dbReference type="Rhea" id="RHEA-COMP:11060"/>
        <dbReference type="Rhea" id="RHEA-COMP:11605"/>
        <dbReference type="ChEBI" id="CHEBI:15378"/>
        <dbReference type="ChEBI" id="CHEBI:30013"/>
        <dbReference type="ChEBI" id="CHEBI:30616"/>
        <dbReference type="ChEBI" id="CHEBI:61977"/>
        <dbReference type="ChEBI" id="CHEBI:456216"/>
        <dbReference type="EC" id="2.7.11.1"/>
    </reaction>
</comment>
<reference evidence="16 17" key="1">
    <citation type="submission" date="2024-04" db="EMBL/GenBank/DDBJ databases">
        <title>The reference genome of an endangered Asteraceae, Deinandra increscens subsp. villosa, native to the Central Coast of California.</title>
        <authorList>
            <person name="Guilliams M."/>
            <person name="Hasenstab-Lehman K."/>
            <person name="Meyer R."/>
            <person name="Mcevoy S."/>
        </authorList>
    </citation>
    <scope>NUCLEOTIDE SEQUENCE [LARGE SCALE GENOMIC DNA]</scope>
    <source>
        <tissue evidence="16">Leaf</tissue>
    </source>
</reference>
<keyword evidence="8" id="KW-0418">Kinase</keyword>
<evidence type="ECO:0000256" key="7">
    <source>
        <dbReference type="ARBA" id="ARBA00022741"/>
    </source>
</evidence>
<dbReference type="SUPFAM" id="SSF56112">
    <property type="entry name" value="Protein kinase-like (PK-like)"/>
    <property type="match status" value="2"/>
</dbReference>
<dbReference type="InterPro" id="IPR001245">
    <property type="entry name" value="Ser-Thr/Tyr_kinase_cat_dom"/>
</dbReference>
<dbReference type="CDD" id="cd00130">
    <property type="entry name" value="PAS"/>
    <property type="match status" value="2"/>
</dbReference>
<evidence type="ECO:0000256" key="2">
    <source>
        <dbReference type="ARBA" id="ARBA00012513"/>
    </source>
</evidence>
<evidence type="ECO:0000313" key="16">
    <source>
        <dbReference type="EMBL" id="KAK9068349.1"/>
    </source>
</evidence>
<feature type="domain" description="PAS" evidence="15">
    <location>
        <begin position="38"/>
        <end position="109"/>
    </location>
</feature>
<keyword evidence="17" id="KW-1185">Reference proteome</keyword>
<feature type="domain" description="Protein kinase" evidence="14">
    <location>
        <begin position="662"/>
        <end position="884"/>
    </location>
</feature>